<organism evidence="4 5">
    <name type="scientific">Salinadaptatus halalkaliphilus</name>
    <dbReference type="NCBI Taxonomy" id="2419781"/>
    <lineage>
        <taxon>Archaea</taxon>
        <taxon>Methanobacteriati</taxon>
        <taxon>Methanobacteriota</taxon>
        <taxon>Stenosarchaea group</taxon>
        <taxon>Halobacteria</taxon>
        <taxon>Halobacteriales</taxon>
        <taxon>Natrialbaceae</taxon>
        <taxon>Salinadaptatus</taxon>
    </lineage>
</organism>
<dbReference type="Pfam" id="PF24035">
    <property type="entry name" value="DUF7344"/>
    <property type="match status" value="1"/>
</dbReference>
<evidence type="ECO:0000256" key="1">
    <source>
        <dbReference type="SAM" id="Phobius"/>
    </source>
</evidence>
<keyword evidence="1" id="KW-0812">Transmembrane</keyword>
<reference evidence="4 5" key="1">
    <citation type="submission" date="2018-10" db="EMBL/GenBank/DDBJ databases">
        <title>Natronolimnobius sp. XQ-INN 246 isolated from Inner Mongolia Autonomous Region of China.</title>
        <authorList>
            <person name="Xue Q."/>
        </authorList>
    </citation>
    <scope>NUCLEOTIDE SEQUENCE [LARGE SCALE GENOMIC DNA]</scope>
    <source>
        <strain evidence="4 5">XQ-INN 246</strain>
    </source>
</reference>
<dbReference type="AlphaFoldDB" id="A0A4S3TMU4"/>
<sequence length="273" mass="29357">MIAIRQSLSMGVNDTQGRLKVRYDPASWLITAIGVVLGIAGLMYLVTHPEPLVVWMTELALVGGPAAAIVYGGYWLAAHQLPDGDGWNIAKWCLVGTSVAALLLLGYVSAEQFGGEAVINPELLVILGALSGGVVSLFGTISNERQHLDIALDTGDKKRLAKEGIDPFSDDAQAFATLATDTRSWYVIRAVTLAEEPLGAETIANQIATREETDTQEVYIDLIHHRLPKLAGEGLIHYEPDVNVIWPGDRLPAVVTASEELSVAGEQFTTSEQ</sequence>
<dbReference type="Proteomes" id="UP000318864">
    <property type="component" value="Unassembled WGS sequence"/>
</dbReference>
<proteinExistence type="predicted"/>
<name>A0A4S3TMU4_9EURY</name>
<keyword evidence="1" id="KW-1133">Transmembrane helix</keyword>
<feature type="domain" description="Archaeal histidine kinase 4TM" evidence="2">
    <location>
        <begin position="28"/>
        <end position="147"/>
    </location>
</feature>
<dbReference type="Pfam" id="PF16926">
    <property type="entry name" value="HisKA_4TM"/>
    <property type="match status" value="1"/>
</dbReference>
<feature type="transmembrane region" description="Helical" evidence="1">
    <location>
        <begin position="122"/>
        <end position="141"/>
    </location>
</feature>
<protein>
    <submittedName>
        <fullName evidence="4">Uncharacterized protein</fullName>
    </submittedName>
</protein>
<gene>
    <name evidence="4" type="ORF">D8Y22_12905</name>
</gene>
<comment type="caution">
    <text evidence="4">The sequence shown here is derived from an EMBL/GenBank/DDBJ whole genome shotgun (WGS) entry which is preliminary data.</text>
</comment>
<keyword evidence="5" id="KW-1185">Reference proteome</keyword>
<feature type="domain" description="DUF7344" evidence="3">
    <location>
        <begin position="181"/>
        <end position="244"/>
    </location>
</feature>
<evidence type="ECO:0000313" key="4">
    <source>
        <dbReference type="EMBL" id="THE64533.1"/>
    </source>
</evidence>
<evidence type="ECO:0000259" key="3">
    <source>
        <dbReference type="Pfam" id="PF24035"/>
    </source>
</evidence>
<evidence type="ECO:0000313" key="5">
    <source>
        <dbReference type="Proteomes" id="UP000318864"/>
    </source>
</evidence>
<dbReference type="InterPro" id="IPR055768">
    <property type="entry name" value="DUF7344"/>
</dbReference>
<dbReference type="InterPro" id="IPR031623">
    <property type="entry name" value="HisKA_4TM"/>
</dbReference>
<feature type="transmembrane region" description="Helical" evidence="1">
    <location>
        <begin position="89"/>
        <end position="110"/>
    </location>
</feature>
<feature type="transmembrane region" description="Helical" evidence="1">
    <location>
        <begin position="26"/>
        <end position="46"/>
    </location>
</feature>
<keyword evidence="1" id="KW-0472">Membrane</keyword>
<evidence type="ECO:0000259" key="2">
    <source>
        <dbReference type="Pfam" id="PF16926"/>
    </source>
</evidence>
<accession>A0A4S3TMU4</accession>
<feature type="transmembrane region" description="Helical" evidence="1">
    <location>
        <begin position="52"/>
        <end position="77"/>
    </location>
</feature>
<dbReference type="EMBL" id="RBZW01000032">
    <property type="protein sequence ID" value="THE64533.1"/>
    <property type="molecule type" value="Genomic_DNA"/>
</dbReference>